<evidence type="ECO:0000256" key="4">
    <source>
        <dbReference type="ARBA" id="ARBA00022692"/>
    </source>
</evidence>
<evidence type="ECO:0000256" key="5">
    <source>
        <dbReference type="ARBA" id="ARBA00022989"/>
    </source>
</evidence>
<protein>
    <submittedName>
        <fullName evidence="8">DUF350 domain-containing protein</fullName>
    </submittedName>
</protein>
<sequence>MMVNSIAGLPAFALYFAVAVGLVVTYLGVYTLTTAHNEFALVRANGVAAALALGLSLLGFALPLASAIVHSANILDAVVWGLVALVVQIVVYWLVRLVVPNLSERIAAGEVASALFLGAASLAAGVLNAACMTY</sequence>
<comment type="caution">
    <text evidence="8">The sequence shown here is derived from an EMBL/GenBank/DDBJ whole genome shotgun (WGS) entry which is preliminary data.</text>
</comment>
<feature type="transmembrane region" description="Helical" evidence="7">
    <location>
        <begin position="44"/>
        <end position="65"/>
    </location>
</feature>
<evidence type="ECO:0000256" key="3">
    <source>
        <dbReference type="ARBA" id="ARBA00022475"/>
    </source>
</evidence>
<reference evidence="8 9" key="2">
    <citation type="submission" date="2019-09" db="EMBL/GenBank/DDBJ databases">
        <authorList>
            <person name="Jin C."/>
        </authorList>
    </citation>
    <scope>NUCLEOTIDE SEQUENCE [LARGE SCALE GENOMIC DNA]</scope>
    <source>
        <strain evidence="8 9">BN140002</strain>
    </source>
</reference>
<proteinExistence type="inferred from homology"/>
<keyword evidence="9" id="KW-1185">Reference proteome</keyword>
<accession>A0A5B2VZR1</accession>
<dbReference type="OrthoDB" id="5573330at2"/>
<feature type="transmembrane region" description="Helical" evidence="7">
    <location>
        <begin position="77"/>
        <end position="99"/>
    </location>
</feature>
<evidence type="ECO:0000313" key="9">
    <source>
        <dbReference type="Proteomes" id="UP000323142"/>
    </source>
</evidence>
<dbReference type="PANTHER" id="PTHR40043:SF1">
    <property type="entry name" value="UPF0719 INNER MEMBRANE PROTEIN YJFL"/>
    <property type="match status" value="1"/>
</dbReference>
<evidence type="ECO:0000313" key="8">
    <source>
        <dbReference type="EMBL" id="KAA2243940.1"/>
    </source>
</evidence>
<feature type="transmembrane region" description="Helical" evidence="7">
    <location>
        <begin position="12"/>
        <end position="32"/>
    </location>
</feature>
<dbReference type="GO" id="GO:0005886">
    <property type="term" value="C:plasma membrane"/>
    <property type="evidence" value="ECO:0007669"/>
    <property type="project" value="UniProtKB-SubCell"/>
</dbReference>
<keyword evidence="3" id="KW-1003">Cell membrane</keyword>
<keyword evidence="6 7" id="KW-0472">Membrane</keyword>
<keyword evidence="5 7" id="KW-1133">Transmembrane helix</keyword>
<comment type="similarity">
    <text evidence="2">Belongs to the UPF0719 family.</text>
</comment>
<evidence type="ECO:0000256" key="7">
    <source>
        <dbReference type="SAM" id="Phobius"/>
    </source>
</evidence>
<dbReference type="AlphaFoldDB" id="A0A5B2VZR1"/>
<evidence type="ECO:0000256" key="6">
    <source>
        <dbReference type="ARBA" id="ARBA00023136"/>
    </source>
</evidence>
<comment type="subcellular location">
    <subcellularLocation>
        <location evidence="1">Cell membrane</location>
        <topology evidence="1">Multi-pass membrane protein</topology>
    </subcellularLocation>
</comment>
<dbReference type="Pfam" id="PF03994">
    <property type="entry name" value="DUF350"/>
    <property type="match status" value="1"/>
</dbReference>
<dbReference type="Proteomes" id="UP000323142">
    <property type="component" value="Unassembled WGS sequence"/>
</dbReference>
<dbReference type="EMBL" id="VUOA01000005">
    <property type="protein sequence ID" value="KAA2243940.1"/>
    <property type="molecule type" value="Genomic_DNA"/>
</dbReference>
<feature type="transmembrane region" description="Helical" evidence="7">
    <location>
        <begin position="111"/>
        <end position="130"/>
    </location>
</feature>
<evidence type="ECO:0000256" key="1">
    <source>
        <dbReference type="ARBA" id="ARBA00004651"/>
    </source>
</evidence>
<reference evidence="8 9" key="1">
    <citation type="submission" date="2019-09" db="EMBL/GenBank/DDBJ databases">
        <title>Salinarimonas rosea gen. nov., sp. nov., a new member of the a-2 subgroup of the Proteobacteria.</title>
        <authorList>
            <person name="Liu J."/>
        </authorList>
    </citation>
    <scope>NUCLEOTIDE SEQUENCE [LARGE SCALE GENOMIC DNA]</scope>
    <source>
        <strain evidence="8 9">BN140002</strain>
    </source>
</reference>
<organism evidence="8 9">
    <name type="scientific">Salinarimonas soli</name>
    <dbReference type="NCBI Taxonomy" id="1638099"/>
    <lineage>
        <taxon>Bacteria</taxon>
        <taxon>Pseudomonadati</taxon>
        <taxon>Pseudomonadota</taxon>
        <taxon>Alphaproteobacteria</taxon>
        <taxon>Hyphomicrobiales</taxon>
        <taxon>Salinarimonadaceae</taxon>
        <taxon>Salinarimonas</taxon>
    </lineage>
</organism>
<dbReference type="PANTHER" id="PTHR40043">
    <property type="entry name" value="UPF0719 INNER MEMBRANE PROTEIN YJFL"/>
    <property type="match status" value="1"/>
</dbReference>
<dbReference type="RefSeq" id="WP_149815252.1">
    <property type="nucleotide sequence ID" value="NZ_VUOA01000005.1"/>
</dbReference>
<name>A0A5B2VZR1_9HYPH</name>
<evidence type="ECO:0000256" key="2">
    <source>
        <dbReference type="ARBA" id="ARBA00005779"/>
    </source>
</evidence>
<dbReference type="InterPro" id="IPR007140">
    <property type="entry name" value="DUF350"/>
</dbReference>
<keyword evidence="4 7" id="KW-0812">Transmembrane</keyword>
<gene>
    <name evidence="8" type="ORF">F0L46_01430</name>
</gene>